<dbReference type="InterPro" id="IPR043504">
    <property type="entry name" value="Peptidase_S1_PA_chymotrypsin"/>
</dbReference>
<keyword evidence="3" id="KW-0964">Secreted</keyword>
<dbReference type="InterPro" id="IPR033116">
    <property type="entry name" value="TRYPSIN_SER"/>
</dbReference>
<evidence type="ECO:0000256" key="11">
    <source>
        <dbReference type="RuleBase" id="RU363034"/>
    </source>
</evidence>
<evidence type="ECO:0000256" key="1">
    <source>
        <dbReference type="ARBA" id="ARBA00004613"/>
    </source>
</evidence>
<comment type="subcellular location">
    <subcellularLocation>
        <location evidence="1">Secreted</location>
    </subcellularLocation>
</comment>
<keyword evidence="6 11" id="KW-0378">Hydrolase</keyword>
<sequence>MRVTRVLNACVVTALATWSSGTFGYDFSLDNKAEADSIDAKSRPTTLNEQNRIYGGSAADISKYPFIASLSDSVSGGTFCAGTLIAPQYILTAGHCITIGLLPTVATFESNFSSVGEARRGEQEGVDFNVIAGFRHPLYNKTAHLYDIGLLKLEKPVKRPTAKMCAADGSDNEVGTMATVFGWGKTPESNAKMSTRLNELTVPIISNAECGKFERYVGRVTEGMLCAGTGGGRDTCNGDSGGPLLVNDDTIVGFVSWGSRCGEQAGIFTRLTYVMDYIEGIVAGGRGKKYGEVEPGSEIAQMIADAAASGSGKAGTAAQAAGADESGSSSIDIAALMKDMFGAAGKNPEMTKLLETMGLQMSEGGGPVSESDEMGSATGEKEALGEGDGFEMGSKELEEDEEDLDKLYQQGLLSDGGSEDAEPVKGSKEPEEDEEDLDKLYQQGLLSDGEGEDAEPVAGAGKALRKPSKTMVNDDEAPSSMNEDTPDQMDVVEQSDLQGSGRM</sequence>
<dbReference type="PROSITE" id="PS50240">
    <property type="entry name" value="TRYPSIN_DOM"/>
    <property type="match status" value="1"/>
</dbReference>
<feature type="domain" description="Peptidase S1" evidence="14">
    <location>
        <begin position="53"/>
        <end position="283"/>
    </location>
</feature>
<feature type="region of interest" description="Disordered" evidence="12">
    <location>
        <begin position="360"/>
        <end position="503"/>
    </location>
</feature>
<evidence type="ECO:0000256" key="13">
    <source>
        <dbReference type="SAM" id="SignalP"/>
    </source>
</evidence>
<dbReference type="InterPro" id="IPR001314">
    <property type="entry name" value="Peptidase_S1A"/>
</dbReference>
<dbReference type="PRINTS" id="PR00722">
    <property type="entry name" value="CHYMOTRYPSIN"/>
</dbReference>
<dbReference type="PANTHER" id="PTHR24276">
    <property type="entry name" value="POLYSERASE-RELATED"/>
    <property type="match status" value="1"/>
</dbReference>
<dbReference type="GO" id="GO:0004252">
    <property type="term" value="F:serine-type endopeptidase activity"/>
    <property type="evidence" value="ECO:0007669"/>
    <property type="project" value="InterPro"/>
</dbReference>
<evidence type="ECO:0000256" key="10">
    <source>
        <dbReference type="ARBA" id="ARBA00023180"/>
    </source>
</evidence>
<keyword evidence="8" id="KW-0843">Virulence</keyword>
<dbReference type="SMART" id="SM00020">
    <property type="entry name" value="Tryp_SPc"/>
    <property type="match status" value="1"/>
</dbReference>
<keyword evidence="5 13" id="KW-0732">Signal</keyword>
<dbReference type="EMBL" id="CANTFL010001075">
    <property type="protein sequence ID" value="CAI5730991.1"/>
    <property type="molecule type" value="Genomic_DNA"/>
</dbReference>
<dbReference type="CDD" id="cd00190">
    <property type="entry name" value="Tryp_SPc"/>
    <property type="match status" value="1"/>
</dbReference>
<evidence type="ECO:0000256" key="12">
    <source>
        <dbReference type="SAM" id="MobiDB-lite"/>
    </source>
</evidence>
<evidence type="ECO:0000256" key="6">
    <source>
        <dbReference type="ARBA" id="ARBA00022801"/>
    </source>
</evidence>
<dbReference type="GO" id="GO:0005576">
    <property type="term" value="C:extracellular region"/>
    <property type="evidence" value="ECO:0007669"/>
    <property type="project" value="UniProtKB-SubCell"/>
</dbReference>
<protein>
    <recommendedName>
        <fullName evidence="14">Peptidase S1 domain-containing protein</fullName>
    </recommendedName>
</protein>
<dbReference type="Proteomes" id="UP001162031">
    <property type="component" value="Unassembled WGS sequence"/>
</dbReference>
<evidence type="ECO:0000259" key="14">
    <source>
        <dbReference type="PROSITE" id="PS50240"/>
    </source>
</evidence>
<dbReference type="Pfam" id="PF00089">
    <property type="entry name" value="Trypsin"/>
    <property type="match status" value="1"/>
</dbReference>
<organism evidence="15 16">
    <name type="scientific">Hyaloperonospora brassicae</name>
    <name type="common">Brassica downy mildew</name>
    <name type="synonym">Peronospora brassicae</name>
    <dbReference type="NCBI Taxonomy" id="162125"/>
    <lineage>
        <taxon>Eukaryota</taxon>
        <taxon>Sar</taxon>
        <taxon>Stramenopiles</taxon>
        <taxon>Oomycota</taxon>
        <taxon>Peronosporomycetes</taxon>
        <taxon>Peronosporales</taxon>
        <taxon>Peronosporaceae</taxon>
        <taxon>Hyaloperonospora</taxon>
    </lineage>
</organism>
<gene>
    <name evidence="15" type="ORF">HBR001_LOCUS5038</name>
</gene>
<dbReference type="SUPFAM" id="SSF50494">
    <property type="entry name" value="Trypsin-like serine proteases"/>
    <property type="match status" value="1"/>
</dbReference>
<evidence type="ECO:0000256" key="5">
    <source>
        <dbReference type="ARBA" id="ARBA00022729"/>
    </source>
</evidence>
<comment type="caution">
    <text evidence="15">The sequence shown here is derived from an EMBL/GenBank/DDBJ whole genome shotgun (WGS) entry which is preliminary data.</text>
</comment>
<comment type="similarity">
    <text evidence="2">Belongs to the peptidase S1 family.</text>
</comment>
<feature type="signal peptide" evidence="13">
    <location>
        <begin position="1"/>
        <end position="24"/>
    </location>
</feature>
<dbReference type="AlphaFoldDB" id="A0AAV0U2E6"/>
<keyword evidence="16" id="KW-1185">Reference proteome</keyword>
<evidence type="ECO:0000256" key="4">
    <source>
        <dbReference type="ARBA" id="ARBA00022670"/>
    </source>
</evidence>
<evidence type="ECO:0000313" key="15">
    <source>
        <dbReference type="EMBL" id="CAI5730991.1"/>
    </source>
</evidence>
<dbReference type="Gene3D" id="2.40.10.10">
    <property type="entry name" value="Trypsin-like serine proteases"/>
    <property type="match status" value="1"/>
</dbReference>
<dbReference type="InterPro" id="IPR050430">
    <property type="entry name" value="Peptidase_S1"/>
</dbReference>
<dbReference type="PANTHER" id="PTHR24276:SF98">
    <property type="entry name" value="FI18310P1-RELATED"/>
    <property type="match status" value="1"/>
</dbReference>
<keyword evidence="7 11" id="KW-0720">Serine protease</keyword>
<reference evidence="15" key="1">
    <citation type="submission" date="2022-12" db="EMBL/GenBank/DDBJ databases">
        <authorList>
            <person name="Webb A."/>
        </authorList>
    </citation>
    <scope>NUCLEOTIDE SEQUENCE</scope>
    <source>
        <strain evidence="15">Hp1</strain>
    </source>
</reference>
<dbReference type="PROSITE" id="PS00135">
    <property type="entry name" value="TRYPSIN_SER"/>
    <property type="match status" value="1"/>
</dbReference>
<dbReference type="PROSITE" id="PS00134">
    <property type="entry name" value="TRYPSIN_HIS"/>
    <property type="match status" value="1"/>
</dbReference>
<evidence type="ECO:0000313" key="16">
    <source>
        <dbReference type="Proteomes" id="UP001162031"/>
    </source>
</evidence>
<dbReference type="InterPro" id="IPR009003">
    <property type="entry name" value="Peptidase_S1_PA"/>
</dbReference>
<evidence type="ECO:0000256" key="7">
    <source>
        <dbReference type="ARBA" id="ARBA00022825"/>
    </source>
</evidence>
<proteinExistence type="inferred from homology"/>
<keyword evidence="4 11" id="KW-0645">Protease</keyword>
<dbReference type="InterPro" id="IPR001254">
    <property type="entry name" value="Trypsin_dom"/>
</dbReference>
<dbReference type="InterPro" id="IPR018114">
    <property type="entry name" value="TRYPSIN_HIS"/>
</dbReference>
<evidence type="ECO:0000256" key="9">
    <source>
        <dbReference type="ARBA" id="ARBA00023157"/>
    </source>
</evidence>
<accession>A0AAV0U2E6</accession>
<evidence type="ECO:0000256" key="8">
    <source>
        <dbReference type="ARBA" id="ARBA00023026"/>
    </source>
</evidence>
<dbReference type="FunFam" id="2.40.10.10:FF:000036">
    <property type="entry name" value="Trypsin beta"/>
    <property type="match status" value="1"/>
</dbReference>
<name>A0AAV0U2E6_HYABA</name>
<evidence type="ECO:0000256" key="2">
    <source>
        <dbReference type="ARBA" id="ARBA00007664"/>
    </source>
</evidence>
<evidence type="ECO:0000256" key="3">
    <source>
        <dbReference type="ARBA" id="ARBA00022525"/>
    </source>
</evidence>
<feature type="chain" id="PRO_5043639752" description="Peptidase S1 domain-containing protein" evidence="13">
    <location>
        <begin position="25"/>
        <end position="503"/>
    </location>
</feature>
<keyword evidence="9" id="KW-1015">Disulfide bond</keyword>
<keyword evidence="10" id="KW-0325">Glycoprotein</keyword>
<dbReference type="GO" id="GO:0006508">
    <property type="term" value="P:proteolysis"/>
    <property type="evidence" value="ECO:0007669"/>
    <property type="project" value="UniProtKB-KW"/>
</dbReference>